<feature type="region of interest" description="Disordered" evidence="1">
    <location>
        <begin position="86"/>
        <end position="107"/>
    </location>
</feature>
<gene>
    <name evidence="2" type="ORF">OS125_11365</name>
</gene>
<dbReference type="RefSeq" id="WP_248086486.1">
    <property type="nucleotide sequence ID" value="NZ_JALNJC010000012.1"/>
</dbReference>
<dbReference type="Pfam" id="PF05119">
    <property type="entry name" value="Terminase_4"/>
    <property type="match status" value="1"/>
</dbReference>
<dbReference type="Proteomes" id="UP001081709">
    <property type="component" value="Unassembled WGS sequence"/>
</dbReference>
<proteinExistence type="predicted"/>
<organism evidence="2 3">
    <name type="scientific">Corynebacterium pygosceleis</name>
    <dbReference type="NCBI Taxonomy" id="2800406"/>
    <lineage>
        <taxon>Bacteria</taxon>
        <taxon>Bacillati</taxon>
        <taxon>Actinomycetota</taxon>
        <taxon>Actinomycetes</taxon>
        <taxon>Mycobacteriales</taxon>
        <taxon>Corynebacteriaceae</taxon>
        <taxon>Corynebacterium</taxon>
    </lineage>
</organism>
<dbReference type="InterPro" id="IPR006448">
    <property type="entry name" value="Phage_term_ssu_P27"/>
</dbReference>
<dbReference type="EMBL" id="JAPMKV010000010">
    <property type="protein sequence ID" value="MCX7445831.1"/>
    <property type="molecule type" value="Genomic_DNA"/>
</dbReference>
<evidence type="ECO:0000313" key="2">
    <source>
        <dbReference type="EMBL" id="MCX7445831.1"/>
    </source>
</evidence>
<accession>A0ABT3X0P9</accession>
<sequence>MSRFDDEVERLRDGRDLVPFDLAAVEAVAGLNLRIRDARRAIESEGTMIDSGNGLPVEHPALAVEKRASQEIRGWVQARPDLFGERKGSARKLRRPNPFQGDLKAVN</sequence>
<evidence type="ECO:0000313" key="3">
    <source>
        <dbReference type="Proteomes" id="UP001081709"/>
    </source>
</evidence>
<protein>
    <submittedName>
        <fullName evidence="2">P27 family phage terminase small subunit</fullName>
    </submittedName>
</protein>
<name>A0ABT3X0P9_9CORY</name>
<evidence type="ECO:0000256" key="1">
    <source>
        <dbReference type="SAM" id="MobiDB-lite"/>
    </source>
</evidence>
<keyword evidence="3" id="KW-1185">Reference proteome</keyword>
<reference evidence="2" key="1">
    <citation type="submission" date="2022-11" db="EMBL/GenBank/DDBJ databases">
        <title>Corynebacterium sp. isolated from Penguins.</title>
        <authorList>
            <person name="Sedlar K."/>
            <person name="Svec P."/>
        </authorList>
    </citation>
    <scope>NUCLEOTIDE SEQUENCE</scope>
    <source>
        <strain evidence="2">P7003</strain>
    </source>
</reference>
<comment type="caution">
    <text evidence="2">The sequence shown here is derived from an EMBL/GenBank/DDBJ whole genome shotgun (WGS) entry which is preliminary data.</text>
</comment>